<dbReference type="OrthoDB" id="9804504at2"/>
<dbReference type="AlphaFoldDB" id="T0J7W2"/>
<evidence type="ECO:0000313" key="4">
    <source>
        <dbReference type="EMBL" id="EQB32937.1"/>
    </source>
</evidence>
<protein>
    <recommendedName>
        <fullName evidence="3">Sulfotransferase domain-containing protein</fullName>
    </recommendedName>
</protein>
<organism evidence="4 5">
    <name type="scientific">Sphingobium ummariense RL-3</name>
    <dbReference type="NCBI Taxonomy" id="1346791"/>
    <lineage>
        <taxon>Bacteria</taxon>
        <taxon>Pseudomonadati</taxon>
        <taxon>Pseudomonadota</taxon>
        <taxon>Alphaproteobacteria</taxon>
        <taxon>Sphingomonadales</taxon>
        <taxon>Sphingomonadaceae</taxon>
        <taxon>Sphingobium</taxon>
    </lineage>
</organism>
<name>T0J7W2_9SPHN</name>
<dbReference type="eggNOG" id="ENOG502ZA0J">
    <property type="taxonomic scope" value="Bacteria"/>
</dbReference>
<keyword evidence="2" id="KW-0808">Transferase</keyword>
<evidence type="ECO:0000259" key="3">
    <source>
        <dbReference type="Pfam" id="PF00685"/>
    </source>
</evidence>
<evidence type="ECO:0000256" key="2">
    <source>
        <dbReference type="ARBA" id="ARBA00022679"/>
    </source>
</evidence>
<dbReference type="SUPFAM" id="SSF52540">
    <property type="entry name" value="P-loop containing nucleoside triphosphate hydrolases"/>
    <property type="match status" value="1"/>
</dbReference>
<dbReference type="PATRIC" id="fig|1346791.3.peg.1345"/>
<dbReference type="Pfam" id="PF00685">
    <property type="entry name" value="Sulfotransfer_1"/>
    <property type="match status" value="1"/>
</dbReference>
<dbReference type="InterPro" id="IPR027417">
    <property type="entry name" value="P-loop_NTPase"/>
</dbReference>
<feature type="domain" description="Sulfotransferase" evidence="3">
    <location>
        <begin position="30"/>
        <end position="278"/>
    </location>
</feature>
<gene>
    <name evidence="4" type="ORF">M529_07050</name>
</gene>
<accession>T0J7W2</accession>
<dbReference type="PANTHER" id="PTHR11783">
    <property type="entry name" value="SULFOTRANSFERASE SULT"/>
    <property type="match status" value="1"/>
</dbReference>
<reference evidence="4 5" key="1">
    <citation type="journal article" date="2013" name="Genome Announc.">
        <title>Draft Genome Sequence of Sphingobium ummariense Strain RL-3, a Hexachlorocyclohexane-Degrading Bacterium.</title>
        <authorList>
            <person name="Kohli P."/>
            <person name="Dua A."/>
            <person name="Sangwan N."/>
            <person name="Oldach P."/>
            <person name="Khurana J.P."/>
            <person name="Lal R."/>
        </authorList>
    </citation>
    <scope>NUCLEOTIDE SEQUENCE [LARGE SCALE GENOMIC DNA]</scope>
    <source>
        <strain evidence="4 5">RL-3</strain>
    </source>
</reference>
<dbReference type="EMBL" id="AUWY01000055">
    <property type="protein sequence ID" value="EQB32937.1"/>
    <property type="molecule type" value="Genomic_DNA"/>
</dbReference>
<proteinExistence type="inferred from homology"/>
<comment type="caution">
    <text evidence="4">The sequence shown here is derived from an EMBL/GenBank/DDBJ whole genome shotgun (WGS) entry which is preliminary data.</text>
</comment>
<dbReference type="STRING" id="1346791.M529_07050"/>
<keyword evidence="5" id="KW-1185">Reference proteome</keyword>
<dbReference type="Proteomes" id="UP000015523">
    <property type="component" value="Unassembled WGS sequence"/>
</dbReference>
<dbReference type="Gene3D" id="3.40.50.300">
    <property type="entry name" value="P-loop containing nucleotide triphosphate hydrolases"/>
    <property type="match status" value="1"/>
</dbReference>
<evidence type="ECO:0000313" key="5">
    <source>
        <dbReference type="Proteomes" id="UP000015523"/>
    </source>
</evidence>
<evidence type="ECO:0000256" key="1">
    <source>
        <dbReference type="ARBA" id="ARBA00005771"/>
    </source>
</evidence>
<comment type="similarity">
    <text evidence="1">Belongs to the sulfotransferase 1 family.</text>
</comment>
<sequence length="297" mass="33725">MPSDMLAPRRIIRNHHLDSTIWADLRLRADDIVIATYGKSGTTWTQQIVGQLLFGGDPTVNVNALSPWIDLRIPTKAERLAQVEAQTHRRFLKSHLPVDALTFDARLRYIYCARDGRDVVWSYHNHHSRANALWYELVNDTPGRVGPPVPPADPDIRAYFRTWLEGDGAPFWPFWDNVRSWWGVRREPNVLMLHHADLKRDLPGQIRRIADFLGIAIDPARWDAVVEHSGFEWMKRHAGQAVPMGGVWLDGGARGFIHKGVNGRWQEVLSVADIAAYERRALAELGPDCARWLASGG</sequence>
<dbReference type="GO" id="GO:0008146">
    <property type="term" value="F:sulfotransferase activity"/>
    <property type="evidence" value="ECO:0007669"/>
    <property type="project" value="InterPro"/>
</dbReference>
<dbReference type="InterPro" id="IPR000863">
    <property type="entry name" value="Sulfotransferase_dom"/>
</dbReference>